<comment type="caution">
    <text evidence="1">The sequence shown here is derived from an EMBL/GenBank/DDBJ whole genome shotgun (WGS) entry which is preliminary data.</text>
</comment>
<gene>
    <name evidence="1" type="ORF">ZOSMA_50G00840</name>
</gene>
<dbReference type="AlphaFoldDB" id="A0A0K9P0C0"/>
<accession>A0A0K9P0C0</accession>
<organism evidence="1 2">
    <name type="scientific">Zostera marina</name>
    <name type="common">Eelgrass</name>
    <dbReference type="NCBI Taxonomy" id="29655"/>
    <lineage>
        <taxon>Eukaryota</taxon>
        <taxon>Viridiplantae</taxon>
        <taxon>Streptophyta</taxon>
        <taxon>Embryophyta</taxon>
        <taxon>Tracheophyta</taxon>
        <taxon>Spermatophyta</taxon>
        <taxon>Magnoliopsida</taxon>
        <taxon>Liliopsida</taxon>
        <taxon>Zosteraceae</taxon>
        <taxon>Zostera</taxon>
    </lineage>
</organism>
<name>A0A0K9P0C0_ZOSMR</name>
<keyword evidence="2" id="KW-1185">Reference proteome</keyword>
<evidence type="ECO:0000313" key="2">
    <source>
        <dbReference type="Proteomes" id="UP000036987"/>
    </source>
</evidence>
<dbReference type="EMBL" id="LFYR01001452">
    <property type="protein sequence ID" value="KMZ61667.1"/>
    <property type="molecule type" value="Genomic_DNA"/>
</dbReference>
<dbReference type="Proteomes" id="UP000036987">
    <property type="component" value="Unassembled WGS sequence"/>
</dbReference>
<reference evidence="2" key="1">
    <citation type="journal article" date="2016" name="Nature">
        <title>The genome of the seagrass Zostera marina reveals angiosperm adaptation to the sea.</title>
        <authorList>
            <person name="Olsen J.L."/>
            <person name="Rouze P."/>
            <person name="Verhelst B."/>
            <person name="Lin Y.-C."/>
            <person name="Bayer T."/>
            <person name="Collen J."/>
            <person name="Dattolo E."/>
            <person name="De Paoli E."/>
            <person name="Dittami S."/>
            <person name="Maumus F."/>
            <person name="Michel G."/>
            <person name="Kersting A."/>
            <person name="Lauritano C."/>
            <person name="Lohaus R."/>
            <person name="Toepel M."/>
            <person name="Tonon T."/>
            <person name="Vanneste K."/>
            <person name="Amirebrahimi M."/>
            <person name="Brakel J."/>
            <person name="Bostroem C."/>
            <person name="Chovatia M."/>
            <person name="Grimwood J."/>
            <person name="Jenkins J.W."/>
            <person name="Jueterbock A."/>
            <person name="Mraz A."/>
            <person name="Stam W.T."/>
            <person name="Tice H."/>
            <person name="Bornberg-Bauer E."/>
            <person name="Green P.J."/>
            <person name="Pearson G.A."/>
            <person name="Procaccini G."/>
            <person name="Duarte C.M."/>
            <person name="Schmutz J."/>
            <person name="Reusch T.B.H."/>
            <person name="Van de Peer Y."/>
        </authorList>
    </citation>
    <scope>NUCLEOTIDE SEQUENCE [LARGE SCALE GENOMIC DNA]</scope>
    <source>
        <strain evidence="2">cv. Finnish</strain>
    </source>
</reference>
<evidence type="ECO:0000313" key="1">
    <source>
        <dbReference type="EMBL" id="KMZ61667.1"/>
    </source>
</evidence>
<protein>
    <submittedName>
        <fullName evidence="1">Uncharacterized protein</fullName>
    </submittedName>
</protein>
<sequence>MDLHSVQPLPSGAHRILNQAIKDV</sequence>
<proteinExistence type="predicted"/>